<reference evidence="8" key="2">
    <citation type="submission" date="2021-01" db="EMBL/GenBank/DDBJ databases">
        <authorList>
            <person name="Schikora-Tamarit M.A."/>
        </authorList>
    </citation>
    <scope>NUCLEOTIDE SEQUENCE</scope>
    <source>
        <strain evidence="8">CBS2887</strain>
    </source>
</reference>
<protein>
    <recommendedName>
        <fullName evidence="7">Ribosomal protein</fullName>
    </recommendedName>
</protein>
<dbReference type="InterPro" id="IPR052143">
    <property type="entry name" value="Mitoribosomal_bL36m"/>
</dbReference>
<evidence type="ECO:0000256" key="5">
    <source>
        <dbReference type="ARBA" id="ARBA00023128"/>
    </source>
</evidence>
<comment type="caution">
    <text evidence="8">The sequence shown here is derived from an EMBL/GenBank/DDBJ whole genome shotgun (WGS) entry which is preliminary data.</text>
</comment>
<proteinExistence type="inferred from homology"/>
<sequence length="96" mass="10760">MSTLFRSLSTLTSRSLPQIARSIHTSSSISGVRGLGLTQTIIRPTLSQSVTQQLGVRGFKVKTAVKKMCDDCYVVRRKGRVYVYCKTNKKHKQRQG</sequence>
<dbReference type="EMBL" id="JAEUBG010001689">
    <property type="protein sequence ID" value="KAH3686039.1"/>
    <property type="molecule type" value="Genomic_DNA"/>
</dbReference>
<dbReference type="Pfam" id="PF00444">
    <property type="entry name" value="Ribosomal_L36"/>
    <property type="match status" value="1"/>
</dbReference>
<dbReference type="InterPro" id="IPR035977">
    <property type="entry name" value="Ribosomal_bL36_sp"/>
</dbReference>
<evidence type="ECO:0000256" key="3">
    <source>
        <dbReference type="ARBA" id="ARBA00022946"/>
    </source>
</evidence>
<keyword evidence="3" id="KW-0809">Transit peptide</keyword>
<accession>A0A9P8QAT3</accession>
<dbReference type="OrthoDB" id="10265903at2759"/>
<dbReference type="Proteomes" id="UP000774326">
    <property type="component" value="Unassembled WGS sequence"/>
</dbReference>
<keyword evidence="6 7" id="KW-0687">Ribonucleoprotein</keyword>
<dbReference type="GO" id="GO:0003735">
    <property type="term" value="F:structural constituent of ribosome"/>
    <property type="evidence" value="ECO:0007669"/>
    <property type="project" value="InterPro"/>
</dbReference>
<evidence type="ECO:0000313" key="8">
    <source>
        <dbReference type="EMBL" id="KAH3686039.1"/>
    </source>
</evidence>
<dbReference type="PANTHER" id="PTHR46909:SF1">
    <property type="entry name" value="LARGE RIBOSOMAL SUBUNIT PROTEIN BL36M"/>
    <property type="match status" value="1"/>
</dbReference>
<dbReference type="GO" id="GO:0005762">
    <property type="term" value="C:mitochondrial large ribosomal subunit"/>
    <property type="evidence" value="ECO:0007669"/>
    <property type="project" value="TreeGrafter"/>
</dbReference>
<dbReference type="PANTHER" id="PTHR46909">
    <property type="entry name" value="39S RIBOSOMAL PROTEIN L36, MITOCHONDRIAL"/>
    <property type="match status" value="1"/>
</dbReference>
<evidence type="ECO:0000256" key="1">
    <source>
        <dbReference type="ARBA" id="ARBA00004173"/>
    </source>
</evidence>
<keyword evidence="5" id="KW-0496">Mitochondrion</keyword>
<dbReference type="NCBIfam" id="TIGR01022">
    <property type="entry name" value="rpmJ_bact"/>
    <property type="match status" value="1"/>
</dbReference>
<keyword evidence="9" id="KW-1185">Reference proteome</keyword>
<evidence type="ECO:0000313" key="9">
    <source>
        <dbReference type="Proteomes" id="UP000774326"/>
    </source>
</evidence>
<dbReference type="PROSITE" id="PS00828">
    <property type="entry name" value="RIBOSOMAL_L36"/>
    <property type="match status" value="1"/>
</dbReference>
<comment type="subcellular location">
    <subcellularLocation>
        <location evidence="1">Mitochondrion</location>
    </subcellularLocation>
</comment>
<dbReference type="InterPro" id="IPR000473">
    <property type="entry name" value="Ribosomal_bL36"/>
</dbReference>
<gene>
    <name evidence="8" type="ORF">WICPIJ_003039</name>
</gene>
<evidence type="ECO:0000256" key="4">
    <source>
        <dbReference type="ARBA" id="ARBA00022980"/>
    </source>
</evidence>
<comment type="similarity">
    <text evidence="2 7">Belongs to the bacterial ribosomal protein bL36 family.</text>
</comment>
<organism evidence="8 9">
    <name type="scientific">Wickerhamomyces pijperi</name>
    <name type="common">Yeast</name>
    <name type="synonym">Pichia pijperi</name>
    <dbReference type="NCBI Taxonomy" id="599730"/>
    <lineage>
        <taxon>Eukaryota</taxon>
        <taxon>Fungi</taxon>
        <taxon>Dikarya</taxon>
        <taxon>Ascomycota</taxon>
        <taxon>Saccharomycotina</taxon>
        <taxon>Saccharomycetes</taxon>
        <taxon>Phaffomycetales</taxon>
        <taxon>Wickerhamomycetaceae</taxon>
        <taxon>Wickerhamomyces</taxon>
    </lineage>
</organism>
<evidence type="ECO:0000256" key="7">
    <source>
        <dbReference type="RuleBase" id="RU000570"/>
    </source>
</evidence>
<dbReference type="HAMAP" id="MF_00251">
    <property type="entry name" value="Ribosomal_bL36"/>
    <property type="match status" value="1"/>
</dbReference>
<name>A0A9P8QAT3_WICPI</name>
<dbReference type="SUPFAM" id="SSF57840">
    <property type="entry name" value="Ribosomal protein L36"/>
    <property type="match status" value="1"/>
</dbReference>
<evidence type="ECO:0000256" key="6">
    <source>
        <dbReference type="ARBA" id="ARBA00023274"/>
    </source>
</evidence>
<dbReference type="GO" id="GO:0006412">
    <property type="term" value="P:translation"/>
    <property type="evidence" value="ECO:0007669"/>
    <property type="project" value="InterPro"/>
</dbReference>
<dbReference type="AlphaFoldDB" id="A0A9P8QAT3"/>
<evidence type="ECO:0000256" key="2">
    <source>
        <dbReference type="ARBA" id="ARBA00007645"/>
    </source>
</evidence>
<keyword evidence="4 7" id="KW-0689">Ribosomal protein</keyword>
<reference evidence="8" key="1">
    <citation type="journal article" date="2021" name="Open Biol.">
        <title>Shared evolutionary footprints suggest mitochondrial oxidative damage underlies multiple complex I losses in fungi.</title>
        <authorList>
            <person name="Schikora-Tamarit M.A."/>
            <person name="Marcet-Houben M."/>
            <person name="Nosek J."/>
            <person name="Gabaldon T."/>
        </authorList>
    </citation>
    <scope>NUCLEOTIDE SEQUENCE</scope>
    <source>
        <strain evidence="8">CBS2887</strain>
    </source>
</reference>